<gene>
    <name evidence="2" type="ORF">RhiirA1_422230</name>
    <name evidence="1" type="ORF">RhiirA5_357549</name>
    <name evidence="3" type="ORF">RhiirC2_737925</name>
</gene>
<dbReference type="Proteomes" id="UP000233469">
    <property type="component" value="Unassembled WGS sequence"/>
</dbReference>
<reference evidence="4 6" key="3">
    <citation type="submission" date="2017-10" db="EMBL/GenBank/DDBJ databases">
        <title>Extensive intraspecific genome diversity in a model arbuscular mycorrhizal fungus.</title>
        <authorList>
            <person name="Chen E.C.H."/>
            <person name="Morin E."/>
            <person name="Baudet D."/>
            <person name="Noel J."/>
            <person name="Ndikumana S."/>
            <person name="Charron P."/>
            <person name="St-Onge C."/>
            <person name="Giorgi J."/>
            <person name="Grigoriev I.V."/>
            <person name="Roux C."/>
            <person name="Martin F.M."/>
            <person name="Corradi N."/>
        </authorList>
    </citation>
    <scope>NUCLEOTIDE SEQUENCE [LARGE SCALE GENOMIC DNA]</scope>
    <source>
        <strain evidence="2 4">A1</strain>
        <strain evidence="3 6">C2</strain>
    </source>
</reference>
<reference evidence="2 4" key="4">
    <citation type="submission" date="2017-10" db="EMBL/GenBank/DDBJ databases">
        <title>Genome analyses suggest a sexual origin of heterokaryosis in a supposedly ancient asexual fungus.</title>
        <authorList>
            <person name="Corradi N."/>
            <person name="Sedzielewska K."/>
            <person name="Noel J."/>
            <person name="Charron P."/>
            <person name="Farinelli L."/>
            <person name="Marton T."/>
            <person name="Kruger M."/>
            <person name="Pelin A."/>
            <person name="Brachmann A."/>
            <person name="Corradi N."/>
        </authorList>
    </citation>
    <scope>NUCLEOTIDE SEQUENCE [LARGE SCALE GENOMIC DNA]</scope>
    <source>
        <strain evidence="2 4">A1</strain>
    </source>
</reference>
<dbReference type="Proteomes" id="UP000232688">
    <property type="component" value="Unassembled WGS sequence"/>
</dbReference>
<dbReference type="EMBL" id="LLXH01000692">
    <property type="protein sequence ID" value="PKC63876.1"/>
    <property type="molecule type" value="Genomic_DNA"/>
</dbReference>
<name>A0A2I1ENA4_9GLOM</name>
<comment type="caution">
    <text evidence="2">The sequence shown here is derived from an EMBL/GenBank/DDBJ whole genome shotgun (WGS) entry which is preliminary data.</text>
</comment>
<evidence type="ECO:0000313" key="5">
    <source>
        <dbReference type="Proteomes" id="UP000232722"/>
    </source>
</evidence>
<evidence type="ECO:0000313" key="2">
    <source>
        <dbReference type="EMBL" id="PKC63876.1"/>
    </source>
</evidence>
<organism evidence="2 4">
    <name type="scientific">Rhizophagus irregularis</name>
    <dbReference type="NCBI Taxonomy" id="588596"/>
    <lineage>
        <taxon>Eukaryota</taxon>
        <taxon>Fungi</taxon>
        <taxon>Fungi incertae sedis</taxon>
        <taxon>Mucoromycota</taxon>
        <taxon>Glomeromycotina</taxon>
        <taxon>Glomeromycetes</taxon>
        <taxon>Glomerales</taxon>
        <taxon>Glomeraceae</taxon>
        <taxon>Rhizophagus</taxon>
    </lineage>
</organism>
<evidence type="ECO:0000313" key="6">
    <source>
        <dbReference type="Proteomes" id="UP000233469"/>
    </source>
</evidence>
<reference evidence="1 5" key="2">
    <citation type="submission" date="2017-09" db="EMBL/GenBank/DDBJ databases">
        <title>Extensive intraspecific genome diversity in a model arbuscular mycorrhizal fungus.</title>
        <authorList>
            <person name="Chen E.C."/>
            <person name="Morin E."/>
            <person name="Beaudet D."/>
            <person name="Noel J."/>
            <person name="Ndikumana S."/>
            <person name="Charron P."/>
            <person name="St-Onge C."/>
            <person name="Giorgi J."/>
            <person name="Grigoriev I.V."/>
            <person name="Roux C."/>
            <person name="Martin F.M."/>
            <person name="Corradi N."/>
        </authorList>
    </citation>
    <scope>NUCLEOTIDE SEQUENCE [LARGE SCALE GENOMIC DNA]</scope>
    <source>
        <strain evidence="1 5">A5</strain>
    </source>
</reference>
<evidence type="ECO:0000313" key="3">
    <source>
        <dbReference type="EMBL" id="PKK74830.1"/>
    </source>
</evidence>
<dbReference type="AlphaFoldDB" id="A0A2I1ENA4"/>
<dbReference type="Proteomes" id="UP000232722">
    <property type="component" value="Unassembled WGS sequence"/>
</dbReference>
<protein>
    <submittedName>
        <fullName evidence="2">Uncharacterized protein</fullName>
    </submittedName>
</protein>
<evidence type="ECO:0000313" key="4">
    <source>
        <dbReference type="Proteomes" id="UP000232688"/>
    </source>
</evidence>
<dbReference type="EMBL" id="LLXJ01000519">
    <property type="protein sequence ID" value="PKC08732.1"/>
    <property type="molecule type" value="Genomic_DNA"/>
</dbReference>
<accession>A0A2I1ENA4</accession>
<evidence type="ECO:0000313" key="1">
    <source>
        <dbReference type="EMBL" id="PKC08732.1"/>
    </source>
</evidence>
<sequence length="120" mass="14260">MQILLELINPNFYVYFFCKNSIANLHSTKYCLLDRKEINNHIVDWVWWDSRTATENTTWKNIHNTHSWGGTSIIRLIMPINANAKNTNSYNLYWLVISVYVYYTISTTEFIALPKTQDNY</sequence>
<reference evidence="5 6" key="1">
    <citation type="submission" date="2016-04" db="EMBL/GenBank/DDBJ databases">
        <title>Genome analyses suggest a sexual origin of heterokaryosis in a supposedly ancient asexual fungus.</title>
        <authorList>
            <person name="Ropars J."/>
            <person name="Sedzielewska K."/>
            <person name="Noel J."/>
            <person name="Charron P."/>
            <person name="Farinelli L."/>
            <person name="Marton T."/>
            <person name="Kruger M."/>
            <person name="Pelin A."/>
            <person name="Brachmann A."/>
            <person name="Corradi N."/>
        </authorList>
    </citation>
    <scope>NUCLEOTIDE SEQUENCE [LARGE SCALE GENOMIC DNA]</scope>
    <source>
        <strain evidence="1 5">A5</strain>
        <strain evidence="3 6">C2</strain>
    </source>
</reference>
<dbReference type="EMBL" id="LLXL01000281">
    <property type="protein sequence ID" value="PKK74830.1"/>
    <property type="molecule type" value="Genomic_DNA"/>
</dbReference>
<proteinExistence type="predicted"/>
<dbReference type="VEuPathDB" id="FungiDB:RhiirA1_422230"/>